<dbReference type="EMBL" id="LQZE01000074">
    <property type="protein sequence ID" value="KXU16422.1"/>
    <property type="molecule type" value="Genomic_DNA"/>
</dbReference>
<dbReference type="NCBIfam" id="TIGR01784">
    <property type="entry name" value="T_den_put_tspse"/>
    <property type="match status" value="1"/>
</dbReference>
<comment type="caution">
    <text evidence="1">The sequence shown here is derived from an EMBL/GenBank/DDBJ whole genome shotgun (WGS) entry which is preliminary data.</text>
</comment>
<dbReference type="PATRIC" id="fig|1303.87.peg.456"/>
<accession>A0A139RNT2</accession>
<sequence length="291" mass="34004">MTLRHPNISPTNDLIAKKIFSNTDITRQFIHDMLDLPTKSVQILDGTNIHFLLPEDDTASNFYTTIDVLAELEEGTQVIIEIQVNHQNFFIQRLWAYICSQVNQNLEKIRKQEIKTHQTYQHLMPVYAIAIVEDNYFPDDQAFHSFSLREEESGEALKISKDGQKYHLVKMAFLELKKYRDTSTHSIQKPWLEFFGNKPFTQEPPKAISQADELLDYKRWSKEDRQMFDELRRRTEQALLAQDYAMEQAEKRGREEGLILGLQNLVRQHLITPEVASSQLGMTVDEFEALL</sequence>
<dbReference type="InterPro" id="IPR010106">
    <property type="entry name" value="RpnA"/>
</dbReference>
<dbReference type="PANTHER" id="PTHR41317">
    <property type="entry name" value="PD-(D_E)XK NUCLEASE FAMILY TRANSPOSASE"/>
    <property type="match status" value="1"/>
</dbReference>
<dbReference type="Pfam" id="PF12784">
    <property type="entry name" value="PDDEXK_2"/>
    <property type="match status" value="1"/>
</dbReference>
<gene>
    <name evidence="1" type="ORF">SORDD17_00370</name>
</gene>
<reference evidence="1 2" key="1">
    <citation type="submission" date="2016-01" db="EMBL/GenBank/DDBJ databases">
        <title>Highly variable Streptococcus oralis are common among viridans streptococci isolated from primates.</title>
        <authorList>
            <person name="Denapaite D."/>
            <person name="Rieger M."/>
            <person name="Koendgen S."/>
            <person name="Brueckner R."/>
            <person name="Ochigava I."/>
            <person name="Kappeler P."/>
            <person name="Maetz-Rensing K."/>
            <person name="Leendertz F."/>
            <person name="Hakenbeck R."/>
        </authorList>
    </citation>
    <scope>NUCLEOTIDE SEQUENCE [LARGE SCALE GENOMIC DNA]</scope>
    <source>
        <strain evidence="1 2">DD17</strain>
    </source>
</reference>
<evidence type="ECO:0000313" key="1">
    <source>
        <dbReference type="EMBL" id="KXU16422.1"/>
    </source>
</evidence>
<dbReference type="AlphaFoldDB" id="A0A139RNT2"/>
<dbReference type="RefSeq" id="WP_061865399.1">
    <property type="nucleotide sequence ID" value="NZ_KQ970794.1"/>
</dbReference>
<dbReference type="PANTHER" id="PTHR41317:SF1">
    <property type="entry name" value="PD-(D_E)XK NUCLEASE FAMILY TRANSPOSASE"/>
    <property type="match status" value="1"/>
</dbReference>
<organism evidence="1 2">
    <name type="scientific">Streptococcus oralis</name>
    <dbReference type="NCBI Taxonomy" id="1303"/>
    <lineage>
        <taxon>Bacteria</taxon>
        <taxon>Bacillati</taxon>
        <taxon>Bacillota</taxon>
        <taxon>Bacilli</taxon>
        <taxon>Lactobacillales</taxon>
        <taxon>Streptococcaceae</taxon>
        <taxon>Streptococcus</taxon>
    </lineage>
</organism>
<protein>
    <recommendedName>
        <fullName evidence="3">Rpn family recombination-promoting nuclease/putative transposase</fullName>
    </recommendedName>
</protein>
<evidence type="ECO:0008006" key="3">
    <source>
        <dbReference type="Google" id="ProtNLM"/>
    </source>
</evidence>
<dbReference type="Proteomes" id="UP000072989">
    <property type="component" value="Unassembled WGS sequence"/>
</dbReference>
<name>A0A139RNT2_STROR</name>
<evidence type="ECO:0000313" key="2">
    <source>
        <dbReference type="Proteomes" id="UP000072989"/>
    </source>
</evidence>
<proteinExistence type="predicted"/>